<dbReference type="AlphaFoldDB" id="A0A8S1IZM5"/>
<reference evidence="1" key="1">
    <citation type="submission" date="2020-12" db="EMBL/GenBank/DDBJ databases">
        <authorList>
            <person name="Iha C."/>
        </authorList>
    </citation>
    <scope>NUCLEOTIDE SEQUENCE</scope>
</reference>
<evidence type="ECO:0000313" key="1">
    <source>
        <dbReference type="EMBL" id="CAD7700633.1"/>
    </source>
</evidence>
<name>A0A8S1IZM5_9CHLO</name>
<sequence length="101" mass="11067">MHPERIYVLHPPIFSARRLCGQTFCMIDVPSLLLGSATGVVASPVAATTPECHWKNVDRCSVCSTDQCFCAPKHKACVNTVFDSNNLCEEYHTESMNACCG</sequence>
<proteinExistence type="predicted"/>
<gene>
    <name evidence="1" type="ORF">OSTQU699_LOCUS5992</name>
</gene>
<evidence type="ECO:0000313" key="2">
    <source>
        <dbReference type="Proteomes" id="UP000708148"/>
    </source>
</evidence>
<accession>A0A8S1IZM5</accession>
<dbReference type="Proteomes" id="UP000708148">
    <property type="component" value="Unassembled WGS sequence"/>
</dbReference>
<keyword evidence="2" id="KW-1185">Reference proteome</keyword>
<dbReference type="EMBL" id="CAJHUC010001311">
    <property type="protein sequence ID" value="CAD7700633.1"/>
    <property type="molecule type" value="Genomic_DNA"/>
</dbReference>
<comment type="caution">
    <text evidence="1">The sequence shown here is derived from an EMBL/GenBank/DDBJ whole genome shotgun (WGS) entry which is preliminary data.</text>
</comment>
<organism evidence="1 2">
    <name type="scientific">Ostreobium quekettii</name>
    <dbReference type="NCBI Taxonomy" id="121088"/>
    <lineage>
        <taxon>Eukaryota</taxon>
        <taxon>Viridiplantae</taxon>
        <taxon>Chlorophyta</taxon>
        <taxon>core chlorophytes</taxon>
        <taxon>Ulvophyceae</taxon>
        <taxon>TCBD clade</taxon>
        <taxon>Bryopsidales</taxon>
        <taxon>Ostreobineae</taxon>
        <taxon>Ostreobiaceae</taxon>
        <taxon>Ostreobium</taxon>
    </lineage>
</organism>
<protein>
    <submittedName>
        <fullName evidence="1">Uncharacterized protein</fullName>
    </submittedName>
</protein>